<dbReference type="AlphaFoldDB" id="A0A9X2MFP4"/>
<feature type="transmembrane region" description="Helical" evidence="1">
    <location>
        <begin position="6"/>
        <end position="26"/>
    </location>
</feature>
<evidence type="ECO:0000256" key="1">
    <source>
        <dbReference type="SAM" id="Phobius"/>
    </source>
</evidence>
<keyword evidence="1" id="KW-0812">Transmembrane</keyword>
<evidence type="ECO:0000313" key="3">
    <source>
        <dbReference type="Proteomes" id="UP001142078"/>
    </source>
</evidence>
<dbReference type="EMBL" id="JANJZL010000004">
    <property type="protein sequence ID" value="MCR2044167.1"/>
    <property type="molecule type" value="Genomic_DNA"/>
</dbReference>
<dbReference type="Proteomes" id="UP001142078">
    <property type="component" value="Unassembled WGS sequence"/>
</dbReference>
<keyword evidence="1" id="KW-1133">Transmembrane helix</keyword>
<gene>
    <name evidence="2" type="ORF">NSA23_08555</name>
</gene>
<evidence type="ECO:0008006" key="4">
    <source>
        <dbReference type="Google" id="ProtNLM"/>
    </source>
</evidence>
<proteinExistence type="predicted"/>
<dbReference type="RefSeq" id="WP_042682804.1">
    <property type="nucleotide sequence ID" value="NZ_CABKTM010000049.1"/>
</dbReference>
<comment type="caution">
    <text evidence="2">The sequence shown here is derived from an EMBL/GenBank/DDBJ whole genome shotgun (WGS) entry which is preliminary data.</text>
</comment>
<keyword evidence="1" id="KW-0472">Membrane</keyword>
<accession>A0A9X2MFP4</accession>
<dbReference type="OrthoDB" id="9808116at2"/>
<organism evidence="2 3">
    <name type="scientific">Anaerosalibacter massiliensis</name>
    <dbReference type="NCBI Taxonomy" id="1347392"/>
    <lineage>
        <taxon>Bacteria</taxon>
        <taxon>Bacillati</taxon>
        <taxon>Bacillota</taxon>
        <taxon>Tissierellia</taxon>
        <taxon>Tissierellales</taxon>
        <taxon>Sporanaerobacteraceae</taxon>
        <taxon>Anaerosalibacter</taxon>
    </lineage>
</organism>
<reference evidence="2" key="1">
    <citation type="submission" date="2022-07" db="EMBL/GenBank/DDBJ databases">
        <title>Enhanced cultured diversity of the mouse gut microbiota enables custom-made synthetic communities.</title>
        <authorList>
            <person name="Afrizal A."/>
        </authorList>
    </citation>
    <scope>NUCLEOTIDE SEQUENCE</scope>
    <source>
        <strain evidence="2">DSM 29482</strain>
    </source>
</reference>
<keyword evidence="3" id="KW-1185">Reference proteome</keyword>
<sequence length="102" mass="11509">MGTAMPLVVISFICATVFIGIGIFALKKKTPMHFWSGTRVKTEEISDVKAYNKANGTMWIAYGSTFILSAILSILFEVVFIIFNRFFYNIQLLSSNFLLKVI</sequence>
<protein>
    <recommendedName>
        <fullName evidence="4">DUF3784 domain-containing protein</fullName>
    </recommendedName>
</protein>
<name>A0A9X2MFP4_9FIRM</name>
<evidence type="ECO:0000313" key="2">
    <source>
        <dbReference type="EMBL" id="MCR2044167.1"/>
    </source>
</evidence>
<feature type="transmembrane region" description="Helical" evidence="1">
    <location>
        <begin position="59"/>
        <end position="83"/>
    </location>
</feature>